<proteinExistence type="predicted"/>
<evidence type="ECO:0000313" key="3">
    <source>
        <dbReference type="Proteomes" id="UP000499080"/>
    </source>
</evidence>
<comment type="caution">
    <text evidence="2">The sequence shown here is derived from an EMBL/GenBank/DDBJ whole genome shotgun (WGS) entry which is preliminary data.</text>
</comment>
<sequence length="139" mass="16416">MKTRKVWELVDPPANKTIIGSKWVYNIKHDEKINQRNTKLVSLLGWNHVQLYVKSAYLYGKLEENVYLKQPPGFIVKDTESKVYLLHKALYGLHQSGRRWNCELDHILKDLKFDKLLWSNSLYKNKDVISVIYVDDIIV</sequence>
<feature type="domain" description="Reverse transcriptase Ty1/copia-type" evidence="1">
    <location>
        <begin position="45"/>
        <end position="139"/>
    </location>
</feature>
<evidence type="ECO:0000313" key="2">
    <source>
        <dbReference type="EMBL" id="GBM45524.1"/>
    </source>
</evidence>
<dbReference type="InterPro" id="IPR043502">
    <property type="entry name" value="DNA/RNA_pol_sf"/>
</dbReference>
<dbReference type="Pfam" id="PF07727">
    <property type="entry name" value="RVT_2"/>
    <property type="match status" value="1"/>
</dbReference>
<gene>
    <name evidence="2" type="ORF">AVEN_210249_1</name>
</gene>
<accession>A0A4Y2G0T6</accession>
<dbReference type="EMBL" id="BGPR01001102">
    <property type="protein sequence ID" value="GBM45524.1"/>
    <property type="molecule type" value="Genomic_DNA"/>
</dbReference>
<name>A0A4Y2G0T6_ARAVE</name>
<dbReference type="SUPFAM" id="SSF56672">
    <property type="entry name" value="DNA/RNA polymerases"/>
    <property type="match status" value="1"/>
</dbReference>
<evidence type="ECO:0000259" key="1">
    <source>
        <dbReference type="Pfam" id="PF07727"/>
    </source>
</evidence>
<dbReference type="AlphaFoldDB" id="A0A4Y2G0T6"/>
<dbReference type="Proteomes" id="UP000499080">
    <property type="component" value="Unassembled WGS sequence"/>
</dbReference>
<reference evidence="2 3" key="1">
    <citation type="journal article" date="2019" name="Sci. Rep.">
        <title>Orb-weaving spider Araneus ventricosus genome elucidates the spidroin gene catalogue.</title>
        <authorList>
            <person name="Kono N."/>
            <person name="Nakamura H."/>
            <person name="Ohtoshi R."/>
            <person name="Moran D.A.P."/>
            <person name="Shinohara A."/>
            <person name="Yoshida Y."/>
            <person name="Fujiwara M."/>
            <person name="Mori M."/>
            <person name="Tomita M."/>
            <person name="Arakawa K."/>
        </authorList>
    </citation>
    <scope>NUCLEOTIDE SEQUENCE [LARGE SCALE GENOMIC DNA]</scope>
</reference>
<dbReference type="OrthoDB" id="3054497at2759"/>
<organism evidence="2 3">
    <name type="scientific">Araneus ventricosus</name>
    <name type="common">Orbweaver spider</name>
    <name type="synonym">Epeira ventricosa</name>
    <dbReference type="NCBI Taxonomy" id="182803"/>
    <lineage>
        <taxon>Eukaryota</taxon>
        <taxon>Metazoa</taxon>
        <taxon>Ecdysozoa</taxon>
        <taxon>Arthropoda</taxon>
        <taxon>Chelicerata</taxon>
        <taxon>Arachnida</taxon>
        <taxon>Araneae</taxon>
        <taxon>Araneomorphae</taxon>
        <taxon>Entelegynae</taxon>
        <taxon>Araneoidea</taxon>
        <taxon>Araneidae</taxon>
        <taxon>Araneus</taxon>
    </lineage>
</organism>
<dbReference type="InterPro" id="IPR013103">
    <property type="entry name" value="RVT_2"/>
</dbReference>
<protein>
    <recommendedName>
        <fullName evidence="1">Reverse transcriptase Ty1/copia-type domain-containing protein</fullName>
    </recommendedName>
</protein>
<dbReference type="GO" id="GO:0071897">
    <property type="term" value="P:DNA biosynthetic process"/>
    <property type="evidence" value="ECO:0007669"/>
    <property type="project" value="UniProtKB-ARBA"/>
</dbReference>
<keyword evidence="3" id="KW-1185">Reference proteome</keyword>